<organism evidence="2 3">
    <name type="scientific">Christensenella minuta</name>
    <dbReference type="NCBI Taxonomy" id="626937"/>
    <lineage>
        <taxon>Bacteria</taxon>
        <taxon>Bacillati</taxon>
        <taxon>Bacillota</taxon>
        <taxon>Clostridia</taxon>
        <taxon>Christensenellales</taxon>
        <taxon>Christensenellaceae</taxon>
        <taxon>Christensenella</taxon>
    </lineage>
</organism>
<feature type="domain" description="DUF7832" evidence="1">
    <location>
        <begin position="13"/>
        <end position="120"/>
    </location>
</feature>
<dbReference type="Proteomes" id="UP000070366">
    <property type="component" value="Unassembled WGS sequence"/>
</dbReference>
<evidence type="ECO:0000313" key="2">
    <source>
        <dbReference type="EMBL" id="KXK64835.1"/>
    </source>
</evidence>
<dbReference type="Pfam" id="PF25191">
    <property type="entry name" value="DUF7832"/>
    <property type="match status" value="1"/>
</dbReference>
<dbReference type="InterPro" id="IPR057154">
    <property type="entry name" value="DUF7832"/>
</dbReference>
<evidence type="ECO:0000259" key="1">
    <source>
        <dbReference type="Pfam" id="PF25191"/>
    </source>
</evidence>
<sequence>MCNKYGGEMRMAFDKMDWHAVTFPDSIPYENAGTHIGMYLAWLVNNDLIQDDWREEFADAFERVRSREMTGRDLLVECLDEALPEELMVDEALEFTGEYYVTSYIDDFAAALAEEDVDSEFAVYLHEDTWENYDRIEHVINEKFEKWKNQELD</sequence>
<protein>
    <recommendedName>
        <fullName evidence="1">DUF7832 domain-containing protein</fullName>
    </recommendedName>
</protein>
<accession>A0A136Q2E3</accession>
<dbReference type="STRING" id="626937.HMPREF3293_02080"/>
<gene>
    <name evidence="2" type="ORF">HMPREF3293_02080</name>
</gene>
<name>A0A136Q2E3_9FIRM</name>
<comment type="caution">
    <text evidence="2">The sequence shown here is derived from an EMBL/GenBank/DDBJ whole genome shotgun (WGS) entry which is preliminary data.</text>
</comment>
<proteinExistence type="predicted"/>
<dbReference type="EMBL" id="LSZW01000063">
    <property type="protein sequence ID" value="KXK64835.1"/>
    <property type="molecule type" value="Genomic_DNA"/>
</dbReference>
<evidence type="ECO:0000313" key="3">
    <source>
        <dbReference type="Proteomes" id="UP000070366"/>
    </source>
</evidence>
<reference evidence="3" key="1">
    <citation type="submission" date="2016-02" db="EMBL/GenBank/DDBJ databases">
        <authorList>
            <person name="Mitreva M."/>
            <person name="Pepin K.H."/>
            <person name="Mihindukulasuriya K.A."/>
            <person name="Fulton R."/>
            <person name="Fronick C."/>
            <person name="O'Laughlin M."/>
            <person name="Miner T."/>
            <person name="Herter B."/>
            <person name="Rosa B.A."/>
            <person name="Cordes M."/>
            <person name="Tomlinson C."/>
            <person name="Wollam A."/>
            <person name="Palsikar V.B."/>
            <person name="Mardis E.R."/>
            <person name="Wilson R.K."/>
        </authorList>
    </citation>
    <scope>NUCLEOTIDE SEQUENCE [LARGE SCALE GENOMIC DNA]</scope>
    <source>
        <strain evidence="3">DSM 22607</strain>
    </source>
</reference>
<dbReference type="AlphaFoldDB" id="A0A136Q2E3"/>
<keyword evidence="3" id="KW-1185">Reference proteome</keyword>